<accession>A0A7J9ANA0</accession>
<evidence type="ECO:0000313" key="2">
    <source>
        <dbReference type="Proteomes" id="UP000593574"/>
    </source>
</evidence>
<name>A0A7J9ANA0_9ROSI</name>
<dbReference type="InterPro" id="IPR040256">
    <property type="entry name" value="At4g02000-like"/>
</dbReference>
<dbReference type="EMBL" id="JABEZV010000011">
    <property type="protein sequence ID" value="MBA0725576.1"/>
    <property type="molecule type" value="Genomic_DNA"/>
</dbReference>
<protein>
    <recommendedName>
        <fullName evidence="3">Zinc knuckle CX2CX4HX4C domain-containing protein</fullName>
    </recommendedName>
</protein>
<comment type="caution">
    <text evidence="1">The sequence shown here is derived from an EMBL/GenBank/DDBJ whole genome shotgun (WGS) entry which is preliminary data.</text>
</comment>
<dbReference type="Proteomes" id="UP000593574">
    <property type="component" value="Unassembled WGS sequence"/>
</dbReference>
<feature type="non-terminal residue" evidence="1">
    <location>
        <position position="143"/>
    </location>
</feature>
<evidence type="ECO:0008006" key="3">
    <source>
        <dbReference type="Google" id="ProtNLM"/>
    </source>
</evidence>
<evidence type="ECO:0000313" key="1">
    <source>
        <dbReference type="EMBL" id="MBA0725576.1"/>
    </source>
</evidence>
<dbReference type="PANTHER" id="PTHR31286:SF99">
    <property type="entry name" value="DUF4283 DOMAIN-CONTAINING PROTEIN"/>
    <property type="match status" value="1"/>
</dbReference>
<organism evidence="1 2">
    <name type="scientific">Gossypium laxum</name>
    <dbReference type="NCBI Taxonomy" id="34288"/>
    <lineage>
        <taxon>Eukaryota</taxon>
        <taxon>Viridiplantae</taxon>
        <taxon>Streptophyta</taxon>
        <taxon>Embryophyta</taxon>
        <taxon>Tracheophyta</taxon>
        <taxon>Spermatophyta</taxon>
        <taxon>Magnoliopsida</taxon>
        <taxon>eudicotyledons</taxon>
        <taxon>Gunneridae</taxon>
        <taxon>Pentapetalae</taxon>
        <taxon>rosids</taxon>
        <taxon>malvids</taxon>
        <taxon>Malvales</taxon>
        <taxon>Malvaceae</taxon>
        <taxon>Malvoideae</taxon>
        <taxon>Gossypium</taxon>
    </lineage>
</organism>
<proteinExistence type="predicted"/>
<sequence length="143" mass="15879">MLLRAIGQTIGPMIKIDEHTNVAIRGRFGLLAVCVDLRKYLIFKVRINNKMQRVKYESLPNICFTYGLYGHTTALCSREEIGMMGNPMDTTTSITKESDLINREGRIDSAAVNHGVNSVAKEGNNEVTVDLSRYVEGTSLKAV</sequence>
<dbReference type="AlphaFoldDB" id="A0A7J9ANA0"/>
<keyword evidence="2" id="KW-1185">Reference proteome</keyword>
<reference evidence="1 2" key="1">
    <citation type="journal article" date="2019" name="Genome Biol. Evol.">
        <title>Insights into the evolution of the New World diploid cottons (Gossypium, subgenus Houzingenia) based on genome sequencing.</title>
        <authorList>
            <person name="Grover C.E."/>
            <person name="Arick M.A. 2nd"/>
            <person name="Thrash A."/>
            <person name="Conover J.L."/>
            <person name="Sanders W.S."/>
            <person name="Peterson D.G."/>
            <person name="Frelichowski J.E."/>
            <person name="Scheffler J.A."/>
            <person name="Scheffler B.E."/>
            <person name="Wendel J.F."/>
        </authorList>
    </citation>
    <scope>NUCLEOTIDE SEQUENCE [LARGE SCALE GENOMIC DNA]</scope>
    <source>
        <strain evidence="1">4</strain>
        <tissue evidence="1">Leaf</tissue>
    </source>
</reference>
<dbReference type="PANTHER" id="PTHR31286">
    <property type="entry name" value="GLYCINE-RICH CELL WALL STRUCTURAL PROTEIN 1.8-LIKE"/>
    <property type="match status" value="1"/>
</dbReference>
<gene>
    <name evidence="1" type="ORF">Golax_022153</name>
</gene>